<feature type="compositionally biased region" description="Polar residues" evidence="1">
    <location>
        <begin position="288"/>
        <end position="297"/>
    </location>
</feature>
<dbReference type="GO" id="GO:0010971">
    <property type="term" value="P:positive regulation of G2/M transition of mitotic cell cycle"/>
    <property type="evidence" value="ECO:0007669"/>
    <property type="project" value="TreeGrafter"/>
</dbReference>
<feature type="compositionally biased region" description="Low complexity" evidence="1">
    <location>
        <begin position="9"/>
        <end position="21"/>
    </location>
</feature>
<protein>
    <recommendedName>
        <fullName evidence="2">Protein Zds1 C-terminal domain-containing protein</fullName>
    </recommendedName>
</protein>
<feature type="compositionally biased region" description="Low complexity" evidence="1">
    <location>
        <begin position="533"/>
        <end position="550"/>
    </location>
</feature>
<feature type="compositionally biased region" description="Gly residues" evidence="1">
    <location>
        <begin position="831"/>
        <end position="840"/>
    </location>
</feature>
<feature type="compositionally biased region" description="Low complexity" evidence="1">
    <location>
        <begin position="883"/>
        <end position="897"/>
    </location>
</feature>
<feature type="region of interest" description="Disordered" evidence="1">
    <location>
        <begin position="533"/>
        <end position="626"/>
    </location>
</feature>
<gene>
    <name evidence="3" type="ORF">BJ085DRAFT_29448</name>
</gene>
<dbReference type="InterPro" id="IPR040206">
    <property type="entry name" value="Zds1/2"/>
</dbReference>
<feature type="compositionally biased region" description="Gly residues" evidence="1">
    <location>
        <begin position="201"/>
        <end position="214"/>
    </location>
</feature>
<feature type="region of interest" description="Disordered" evidence="1">
    <location>
        <begin position="1"/>
        <end position="52"/>
    </location>
</feature>
<evidence type="ECO:0000256" key="1">
    <source>
        <dbReference type="SAM" id="MobiDB-lite"/>
    </source>
</evidence>
<feature type="region of interest" description="Disordered" evidence="1">
    <location>
        <begin position="352"/>
        <end position="371"/>
    </location>
</feature>
<feature type="compositionally biased region" description="Polar residues" evidence="1">
    <location>
        <begin position="121"/>
        <end position="131"/>
    </location>
</feature>
<evidence type="ECO:0000313" key="4">
    <source>
        <dbReference type="Proteomes" id="UP000268162"/>
    </source>
</evidence>
<dbReference type="EMBL" id="ML002256">
    <property type="protein sequence ID" value="RKP39630.1"/>
    <property type="molecule type" value="Genomic_DNA"/>
</dbReference>
<feature type="compositionally biased region" description="Basic residues" evidence="1">
    <location>
        <begin position="359"/>
        <end position="368"/>
    </location>
</feature>
<feature type="compositionally biased region" description="Low complexity" evidence="1">
    <location>
        <begin position="989"/>
        <end position="1004"/>
    </location>
</feature>
<reference evidence="4" key="1">
    <citation type="journal article" date="2018" name="Nat. Microbiol.">
        <title>Leveraging single-cell genomics to expand the fungal tree of life.</title>
        <authorList>
            <person name="Ahrendt S.R."/>
            <person name="Quandt C.A."/>
            <person name="Ciobanu D."/>
            <person name="Clum A."/>
            <person name="Salamov A."/>
            <person name="Andreopoulos B."/>
            <person name="Cheng J.F."/>
            <person name="Woyke T."/>
            <person name="Pelin A."/>
            <person name="Henrissat B."/>
            <person name="Reynolds N.K."/>
            <person name="Benny G.L."/>
            <person name="Smith M.E."/>
            <person name="James T.Y."/>
            <person name="Grigoriev I.V."/>
        </authorList>
    </citation>
    <scope>NUCLEOTIDE SEQUENCE [LARGE SCALE GENOMIC DNA]</scope>
    <source>
        <strain evidence="4">RSA 468</strain>
    </source>
</reference>
<dbReference type="Proteomes" id="UP000268162">
    <property type="component" value="Unassembled WGS sequence"/>
</dbReference>
<feature type="compositionally biased region" description="Polar residues" evidence="1">
    <location>
        <begin position="922"/>
        <end position="931"/>
    </location>
</feature>
<dbReference type="STRING" id="215637.A0A4Q0A333"/>
<feature type="compositionally biased region" description="Low complexity" evidence="1">
    <location>
        <begin position="298"/>
        <end position="335"/>
    </location>
</feature>
<dbReference type="Pfam" id="PF08632">
    <property type="entry name" value="Zds_C"/>
    <property type="match status" value="1"/>
</dbReference>
<dbReference type="GO" id="GO:0030010">
    <property type="term" value="P:establishment of cell polarity"/>
    <property type="evidence" value="ECO:0007669"/>
    <property type="project" value="TreeGrafter"/>
</dbReference>
<feature type="compositionally biased region" description="Low complexity" evidence="1">
    <location>
        <begin position="932"/>
        <end position="948"/>
    </location>
</feature>
<feature type="region of interest" description="Disordered" evidence="1">
    <location>
        <begin position="470"/>
        <end position="519"/>
    </location>
</feature>
<feature type="compositionally biased region" description="Low complexity" evidence="1">
    <location>
        <begin position="1054"/>
        <end position="1072"/>
    </location>
</feature>
<feature type="compositionally biased region" description="Polar residues" evidence="1">
    <location>
        <begin position="177"/>
        <end position="193"/>
    </location>
</feature>
<dbReference type="OrthoDB" id="5589766at2759"/>
<keyword evidence="4" id="KW-1185">Reference proteome</keyword>
<feature type="region of interest" description="Disordered" evidence="1">
    <location>
        <begin position="250"/>
        <end position="335"/>
    </location>
</feature>
<feature type="region of interest" description="Disordered" evidence="1">
    <location>
        <begin position="119"/>
        <end position="238"/>
    </location>
</feature>
<feature type="compositionally biased region" description="Low complexity" evidence="1">
    <location>
        <begin position="841"/>
        <end position="857"/>
    </location>
</feature>
<evidence type="ECO:0000259" key="2">
    <source>
        <dbReference type="SMART" id="SM01327"/>
    </source>
</evidence>
<dbReference type="InterPro" id="IPR013941">
    <property type="entry name" value="ZDS1_C"/>
</dbReference>
<name>A0A4Q0A333_9FUNG</name>
<feature type="compositionally biased region" description="Polar residues" evidence="1">
    <location>
        <begin position="34"/>
        <end position="49"/>
    </location>
</feature>
<proteinExistence type="predicted"/>
<feature type="compositionally biased region" description="Basic and acidic residues" evidence="1">
    <location>
        <begin position="158"/>
        <end position="168"/>
    </location>
</feature>
<dbReference type="PANTHER" id="PTHR28089">
    <property type="entry name" value="PROTEIN ZDS1-RELATED"/>
    <property type="match status" value="1"/>
</dbReference>
<feature type="compositionally biased region" description="Basic residues" evidence="1">
    <location>
        <begin position="953"/>
        <end position="969"/>
    </location>
</feature>
<dbReference type="SMART" id="SM01327">
    <property type="entry name" value="Zds_C"/>
    <property type="match status" value="1"/>
</dbReference>
<feature type="region of interest" description="Disordered" evidence="1">
    <location>
        <begin position="788"/>
        <end position="1083"/>
    </location>
</feature>
<sequence>MDLATQTNPSSSSEEAAASPAQRPVPEGGGSGGNSDQATTTTPSGTENDWLSDELQALGELKREAINSRFPDEWRMAEQASNVWVPAHLHPEIAPNEFQTWLDRHGGILHRSTKSLRRQRSVLSQYSVSSNDDLDGPAEGGSAEAILEAEGGGSRRSRTSEEEARADSSGEGGVGASRSNSTLNQSVTAVTRQRTLKNGLPGSGVGGSGSGGGDANAPVDPNSPVASFDGSLSGLSESADGPWVIQTIQRSGLKRNKRSNLRRDSVLSENSRRRRQMRKDSMNAGTADPNSASTSTVTADSGNAGTATGSAAGSGDTLALSASSSPTSSPPISANSSIAGILSEISARIDADTASGPHSHSHLQHQHQHHEVTVPLQDMSERNSPFTAVTGVPVRSENAATSTIPASSSSSSPYTAFSTPSLDLSALSLNSSPSQAAKSTDGSSHTNHALPLTDTASFSFNTDLPDLSLDLSSTGRTRPAPGPASAPIYGSGSGTYSPIPPSAKCRPVENIPSAPTKKSSAWSWLWGSDSHDASNNLSPSASSSSSSAAADKARRRGDSDPAPGRQSGSDEYSDSATGGPSPLNGSGRTSLSTSNNHHEVVSNHHPGHTPTPPNTLSKHNQKPKRSSPISFLFTKTKQKLGQLDSASPHHPHSHASGDGRPFSETDELSDADSLTEGHPDSLVPAHAHANELHAAGGHGVGGGGDSNLLSGSLASRSGPPNVVDDLSAPRPAIRYTNYNRYPIHIERAIYRLSHIKLANPRRPLLHQVLISNMMFWYLSIINPRTNSPPDYYNPNPENGTTDPHYGGDGGDSQQHHHHHQYHQQQSHYQTGNGGMVGGYPGDSDGSSDGGYDPLDPSNHIGGGDPGVGQPVQYYQYTDYQDNSTSSSPSQSGPSATANNHSPANMFSPTASNPHGVPVSLTPGVTSSFNSMDPSSGSDPHHGPPLSSSNNAKKGGHKSKKSRAKAGHGHHPPETGRLSGKSSADRVAVPSPQYSKQKQQIYQQAAHDRASLGKHSGQSTMGGGGGGGYNSRPPPSVHSATDRYHPRPNAKGTASSGPVRPGGSSSGEYYYGVESEDEDDDVPLALYTTDIRKTAA</sequence>
<accession>A0A4Q0A333</accession>
<dbReference type="PANTHER" id="PTHR28089:SF1">
    <property type="entry name" value="PROTEIN ZDS1-RELATED"/>
    <property type="match status" value="1"/>
</dbReference>
<feature type="compositionally biased region" description="Low complexity" evidence="1">
    <location>
        <begin position="706"/>
        <end position="715"/>
    </location>
</feature>
<feature type="domain" description="Protein Zds1 C-terminal" evidence="2">
    <location>
        <begin position="730"/>
        <end position="782"/>
    </location>
</feature>
<dbReference type="GO" id="GO:0005737">
    <property type="term" value="C:cytoplasm"/>
    <property type="evidence" value="ECO:0007669"/>
    <property type="project" value="TreeGrafter"/>
</dbReference>
<feature type="region of interest" description="Disordered" evidence="1">
    <location>
        <begin position="640"/>
        <end position="727"/>
    </location>
</feature>
<feature type="compositionally biased region" description="Gly residues" evidence="1">
    <location>
        <begin position="696"/>
        <end position="705"/>
    </location>
</feature>
<evidence type="ECO:0000313" key="3">
    <source>
        <dbReference type="EMBL" id="RKP39630.1"/>
    </source>
</evidence>
<organism evidence="3 4">
    <name type="scientific">Dimargaris cristalligena</name>
    <dbReference type="NCBI Taxonomy" id="215637"/>
    <lineage>
        <taxon>Eukaryota</taxon>
        <taxon>Fungi</taxon>
        <taxon>Fungi incertae sedis</taxon>
        <taxon>Zoopagomycota</taxon>
        <taxon>Kickxellomycotina</taxon>
        <taxon>Dimargaritomycetes</taxon>
        <taxon>Dimargaritales</taxon>
        <taxon>Dimargaritaceae</taxon>
        <taxon>Dimargaris</taxon>
    </lineage>
</organism>
<feature type="compositionally biased region" description="Polar residues" evidence="1">
    <location>
        <begin position="898"/>
        <end position="912"/>
    </location>
</feature>
<feature type="compositionally biased region" description="Polar residues" evidence="1">
    <location>
        <begin position="566"/>
        <end position="593"/>
    </location>
</feature>
<feature type="compositionally biased region" description="Gly residues" evidence="1">
    <location>
        <begin position="1019"/>
        <end position="1028"/>
    </location>
</feature>
<dbReference type="AlphaFoldDB" id="A0A4Q0A333"/>